<dbReference type="Proteomes" id="UP000266861">
    <property type="component" value="Unassembled WGS sequence"/>
</dbReference>
<evidence type="ECO:0000256" key="9">
    <source>
        <dbReference type="ARBA" id="ARBA00022723"/>
    </source>
</evidence>
<evidence type="ECO:0000259" key="20">
    <source>
        <dbReference type="PROSITE" id="PS50089"/>
    </source>
</evidence>
<evidence type="ECO:0000256" key="10">
    <source>
        <dbReference type="ARBA" id="ARBA00022763"/>
    </source>
</evidence>
<dbReference type="PROSITE" id="PS50089">
    <property type="entry name" value="ZF_RING_2"/>
    <property type="match status" value="1"/>
</dbReference>
<dbReference type="PANTHER" id="PTHR20973:SF0">
    <property type="entry name" value="NON-STRUCTURAL MAINTENANCE OF CHROMOSOMES ELEMENT 1 HOMOLOG"/>
    <property type="match status" value="1"/>
</dbReference>
<dbReference type="InterPro" id="IPR036388">
    <property type="entry name" value="WH-like_DNA-bd_sf"/>
</dbReference>
<dbReference type="Gene3D" id="1.10.10.10">
    <property type="entry name" value="Winged helix-like DNA-binding domain superfamily/Winged helix DNA-binding domain"/>
    <property type="match status" value="1"/>
</dbReference>
<dbReference type="Pfam" id="PF07574">
    <property type="entry name" value="SMC_Nse1"/>
    <property type="match status" value="1"/>
</dbReference>
<comment type="subcellular location">
    <subcellularLocation>
        <location evidence="3">Chromosome</location>
    </subcellularLocation>
    <subcellularLocation>
        <location evidence="2 18">Nucleus</location>
    </subcellularLocation>
</comment>
<evidence type="ECO:0000256" key="15">
    <source>
        <dbReference type="ARBA" id="ARBA00023204"/>
    </source>
</evidence>
<keyword evidence="9 18" id="KW-0479">Metal-binding</keyword>
<evidence type="ECO:0000256" key="5">
    <source>
        <dbReference type="ARBA" id="ARBA00012483"/>
    </source>
</evidence>
<keyword evidence="10 18" id="KW-0227">DNA damage</keyword>
<evidence type="ECO:0000256" key="19">
    <source>
        <dbReference type="SAM" id="MobiDB-lite"/>
    </source>
</evidence>
<dbReference type="InterPro" id="IPR014857">
    <property type="entry name" value="Nse1_RING_C4HC3-type"/>
</dbReference>
<dbReference type="GO" id="GO:0008270">
    <property type="term" value="F:zinc ion binding"/>
    <property type="evidence" value="ECO:0007669"/>
    <property type="project" value="UniProtKB-KW"/>
</dbReference>
<comment type="caution">
    <text evidence="21">The sequence shown here is derived from an EMBL/GenBank/DDBJ whole genome shotgun (WGS) entry which is preliminary data.</text>
</comment>
<feature type="compositionally biased region" description="Acidic residues" evidence="19">
    <location>
        <begin position="266"/>
        <end position="289"/>
    </location>
</feature>
<dbReference type="Pfam" id="PF08746">
    <property type="entry name" value="zf-RING-like"/>
    <property type="match status" value="1"/>
</dbReference>
<keyword evidence="11 17" id="KW-0863">Zinc-finger</keyword>
<proteinExistence type="inferred from homology"/>
<protein>
    <recommendedName>
        <fullName evidence="6 18">Non-structural maintenance of chromosomes element 1 homolog</fullName>
        <ecNumber evidence="5 18">2.3.2.27</ecNumber>
    </recommendedName>
</protein>
<dbReference type="Gene3D" id="3.90.1150.220">
    <property type="match status" value="1"/>
</dbReference>
<comment type="similarity">
    <text evidence="4 18">Belongs to the NSE1 family.</text>
</comment>
<dbReference type="InterPro" id="IPR013083">
    <property type="entry name" value="Znf_RING/FYVE/PHD"/>
</dbReference>
<evidence type="ECO:0000256" key="11">
    <source>
        <dbReference type="ARBA" id="ARBA00022771"/>
    </source>
</evidence>
<evidence type="ECO:0000256" key="13">
    <source>
        <dbReference type="ARBA" id="ARBA00022833"/>
    </source>
</evidence>
<evidence type="ECO:0000256" key="3">
    <source>
        <dbReference type="ARBA" id="ARBA00004286"/>
    </source>
</evidence>
<dbReference type="PANTHER" id="PTHR20973">
    <property type="entry name" value="NON-SMC ELEMENT 1-RELATED"/>
    <property type="match status" value="1"/>
</dbReference>
<sequence length="289" mass="33347">MTSSYANAHRLFLQASMSERFFTETKAIEMYKKAYLANNVRRPTETFQEFIASINQKLNTIDMEIRKSHDETDGTPVWALVNTNGDEISKLVTEYTAVEISYFKHLIELIVTADYEEFSVSSITALREASKLKTSITKSAAESLLQKFVEDKWLILSKNGKYSLSQRAILELQVYLKETYEDNLIECTLCYDIITKGQRCDVQQCKSRFHHHCSRNYFASQTEKVCPSCKIAWKESNVIGEDNNNKSKGGSSRRKNKRATAVTREGDEEEEEEEEIEEVVAEEEDERDY</sequence>
<evidence type="ECO:0000256" key="12">
    <source>
        <dbReference type="ARBA" id="ARBA00022786"/>
    </source>
</evidence>
<comment type="catalytic activity">
    <reaction evidence="1 18">
        <text>S-ubiquitinyl-[E2 ubiquitin-conjugating enzyme]-L-cysteine + [acceptor protein]-L-lysine = [E2 ubiquitin-conjugating enzyme]-L-cysteine + N(6)-ubiquitinyl-[acceptor protein]-L-lysine.</text>
        <dbReference type="EC" id="2.3.2.27"/>
    </reaction>
</comment>
<keyword evidence="7" id="KW-0158">Chromosome</keyword>
<evidence type="ECO:0000256" key="17">
    <source>
        <dbReference type="PROSITE-ProRule" id="PRU00175"/>
    </source>
</evidence>
<dbReference type="STRING" id="1348612.A0A397J823"/>
<dbReference type="FunFam" id="1.10.10.10:FF:000270">
    <property type="entry name" value="Non-structural maintenance of chromosomes element 1 homolog"/>
    <property type="match status" value="1"/>
</dbReference>
<gene>
    <name evidence="21" type="ORF">Glove_89g94</name>
</gene>
<evidence type="ECO:0000256" key="7">
    <source>
        <dbReference type="ARBA" id="ARBA00022454"/>
    </source>
</evidence>
<name>A0A397J823_9GLOM</name>
<evidence type="ECO:0000256" key="16">
    <source>
        <dbReference type="ARBA" id="ARBA00023242"/>
    </source>
</evidence>
<evidence type="ECO:0000256" key="18">
    <source>
        <dbReference type="RuleBase" id="RU368018"/>
    </source>
</evidence>
<feature type="domain" description="RING-type" evidence="20">
    <location>
        <begin position="187"/>
        <end position="230"/>
    </location>
</feature>
<evidence type="ECO:0000256" key="8">
    <source>
        <dbReference type="ARBA" id="ARBA00022679"/>
    </source>
</evidence>
<accession>A0A397J823</accession>
<dbReference type="InterPro" id="IPR011513">
    <property type="entry name" value="Nse1"/>
</dbReference>
<dbReference type="InterPro" id="IPR001841">
    <property type="entry name" value="Znf_RING"/>
</dbReference>
<evidence type="ECO:0000256" key="14">
    <source>
        <dbReference type="ARBA" id="ARBA00023172"/>
    </source>
</evidence>
<evidence type="ECO:0000256" key="4">
    <source>
        <dbReference type="ARBA" id="ARBA00010258"/>
    </source>
</evidence>
<dbReference type="GO" id="GO:0030915">
    <property type="term" value="C:Smc5-Smc6 complex"/>
    <property type="evidence" value="ECO:0007669"/>
    <property type="project" value="UniProtKB-UniRule"/>
</dbReference>
<evidence type="ECO:0000313" key="22">
    <source>
        <dbReference type="Proteomes" id="UP000266861"/>
    </source>
</evidence>
<dbReference type="GO" id="GO:0061630">
    <property type="term" value="F:ubiquitin protein ligase activity"/>
    <property type="evidence" value="ECO:0007669"/>
    <property type="project" value="UniProtKB-EC"/>
</dbReference>
<keyword evidence="13 18" id="KW-0862">Zinc</keyword>
<keyword evidence="22" id="KW-1185">Reference proteome</keyword>
<feature type="region of interest" description="Disordered" evidence="19">
    <location>
        <begin position="242"/>
        <end position="289"/>
    </location>
</feature>
<reference evidence="21 22" key="1">
    <citation type="submission" date="2018-08" db="EMBL/GenBank/DDBJ databases">
        <title>Genome and evolution of the arbuscular mycorrhizal fungus Diversispora epigaea (formerly Glomus versiforme) and its bacterial endosymbionts.</title>
        <authorList>
            <person name="Sun X."/>
            <person name="Fei Z."/>
            <person name="Harrison M."/>
        </authorList>
    </citation>
    <scope>NUCLEOTIDE SEQUENCE [LARGE SCALE GENOMIC DNA]</scope>
    <source>
        <strain evidence="21 22">IT104</strain>
    </source>
</reference>
<dbReference type="OrthoDB" id="185455at2759"/>
<dbReference type="AlphaFoldDB" id="A0A397J823"/>
<organism evidence="21 22">
    <name type="scientific">Diversispora epigaea</name>
    <dbReference type="NCBI Taxonomy" id="1348612"/>
    <lineage>
        <taxon>Eukaryota</taxon>
        <taxon>Fungi</taxon>
        <taxon>Fungi incertae sedis</taxon>
        <taxon>Mucoromycota</taxon>
        <taxon>Glomeromycotina</taxon>
        <taxon>Glomeromycetes</taxon>
        <taxon>Diversisporales</taxon>
        <taxon>Diversisporaceae</taxon>
        <taxon>Diversispora</taxon>
    </lineage>
</organism>
<dbReference type="EMBL" id="PQFF01000085">
    <property type="protein sequence ID" value="RHZ83627.1"/>
    <property type="molecule type" value="Genomic_DNA"/>
</dbReference>
<keyword evidence="14 18" id="KW-0233">DNA recombination</keyword>
<comment type="function">
    <text evidence="18">Acts in a DNA repair pathway for removal of UV-induced DNA damage that is distinct from classical nucleotide excision repair and in repair of ionizing radiation damage. Functions in homologous recombination repair of DNA double strand breaks and in recovery of stalled replication forks.</text>
</comment>
<evidence type="ECO:0000256" key="1">
    <source>
        <dbReference type="ARBA" id="ARBA00000900"/>
    </source>
</evidence>
<comment type="subunit">
    <text evidence="18">Component of the Smc5-Smc6 complex.</text>
</comment>
<keyword evidence="16 18" id="KW-0539">Nucleus</keyword>
<keyword evidence="12 18" id="KW-0833">Ubl conjugation pathway</keyword>
<dbReference type="GO" id="GO:0005634">
    <property type="term" value="C:nucleus"/>
    <property type="evidence" value="ECO:0007669"/>
    <property type="project" value="UniProtKB-SubCell"/>
</dbReference>
<dbReference type="SUPFAM" id="SSF57850">
    <property type="entry name" value="RING/U-box"/>
    <property type="match status" value="1"/>
</dbReference>
<dbReference type="GO" id="GO:0000724">
    <property type="term" value="P:double-strand break repair via homologous recombination"/>
    <property type="evidence" value="ECO:0007669"/>
    <property type="project" value="TreeGrafter"/>
</dbReference>
<keyword evidence="8 18" id="KW-0808">Transferase</keyword>
<dbReference type="CDD" id="cd16493">
    <property type="entry name" value="RING-CH-C4HC3_NSE1"/>
    <property type="match status" value="1"/>
</dbReference>
<dbReference type="EC" id="2.3.2.27" evidence="5 18"/>
<dbReference type="Gene3D" id="3.30.40.10">
    <property type="entry name" value="Zinc/RING finger domain, C3HC4 (zinc finger)"/>
    <property type="match status" value="1"/>
</dbReference>
<evidence type="ECO:0000313" key="21">
    <source>
        <dbReference type="EMBL" id="RHZ83627.1"/>
    </source>
</evidence>
<keyword evidence="15 18" id="KW-0234">DNA repair</keyword>
<evidence type="ECO:0000256" key="2">
    <source>
        <dbReference type="ARBA" id="ARBA00004123"/>
    </source>
</evidence>
<evidence type="ECO:0000256" key="6">
    <source>
        <dbReference type="ARBA" id="ARBA00019422"/>
    </source>
</evidence>
<dbReference type="FunFam" id="3.90.1150.220:FF:000001">
    <property type="entry name" value="Non-structural maintenance of chromosomes element 1 homolog"/>
    <property type="match status" value="1"/>
</dbReference>